<accession>A0A9D1ECB2</accession>
<feature type="transmembrane region" description="Helical" evidence="6">
    <location>
        <begin position="296"/>
        <end position="316"/>
    </location>
</feature>
<feature type="transmembrane region" description="Helical" evidence="6">
    <location>
        <begin position="365"/>
        <end position="385"/>
    </location>
</feature>
<comment type="subcellular location">
    <subcellularLocation>
        <location evidence="1">Membrane</location>
        <topology evidence="1">Multi-pass membrane protein</topology>
    </subcellularLocation>
</comment>
<dbReference type="Pfam" id="PF01098">
    <property type="entry name" value="FTSW_RODA_SPOVE"/>
    <property type="match status" value="1"/>
</dbReference>
<dbReference type="GO" id="GO:0005886">
    <property type="term" value="C:plasma membrane"/>
    <property type="evidence" value="ECO:0007669"/>
    <property type="project" value="TreeGrafter"/>
</dbReference>
<reference evidence="7" key="1">
    <citation type="submission" date="2020-10" db="EMBL/GenBank/DDBJ databases">
        <authorList>
            <person name="Gilroy R."/>
        </authorList>
    </citation>
    <scope>NUCLEOTIDE SEQUENCE</scope>
    <source>
        <strain evidence="7">ChiW13-3771</strain>
    </source>
</reference>
<feature type="transmembrane region" description="Helical" evidence="6">
    <location>
        <begin position="120"/>
        <end position="136"/>
    </location>
</feature>
<evidence type="ECO:0000313" key="7">
    <source>
        <dbReference type="EMBL" id="HIR87624.1"/>
    </source>
</evidence>
<dbReference type="EMBL" id="DVHN01000016">
    <property type="protein sequence ID" value="HIR87624.1"/>
    <property type="molecule type" value="Genomic_DNA"/>
</dbReference>
<evidence type="ECO:0000256" key="3">
    <source>
        <dbReference type="ARBA" id="ARBA00022960"/>
    </source>
</evidence>
<keyword evidence="2 6" id="KW-0812">Transmembrane</keyword>
<evidence type="ECO:0000256" key="2">
    <source>
        <dbReference type="ARBA" id="ARBA00022692"/>
    </source>
</evidence>
<dbReference type="GO" id="GO:0032153">
    <property type="term" value="C:cell division site"/>
    <property type="evidence" value="ECO:0007669"/>
    <property type="project" value="TreeGrafter"/>
</dbReference>
<feature type="transmembrane region" description="Helical" evidence="6">
    <location>
        <begin position="168"/>
        <end position="184"/>
    </location>
</feature>
<feature type="transmembrane region" description="Helical" evidence="6">
    <location>
        <begin position="79"/>
        <end position="100"/>
    </location>
</feature>
<evidence type="ECO:0000256" key="1">
    <source>
        <dbReference type="ARBA" id="ARBA00004141"/>
    </source>
</evidence>
<dbReference type="AlphaFoldDB" id="A0A9D1ECB2"/>
<feature type="transmembrane region" description="Helical" evidence="6">
    <location>
        <begin position="328"/>
        <end position="353"/>
    </location>
</feature>
<feature type="transmembrane region" description="Helical" evidence="6">
    <location>
        <begin position="189"/>
        <end position="209"/>
    </location>
</feature>
<feature type="transmembrane region" description="Helical" evidence="6">
    <location>
        <begin position="54"/>
        <end position="72"/>
    </location>
</feature>
<organism evidence="7 8">
    <name type="scientific">Candidatus Fimimorpha faecalis</name>
    <dbReference type="NCBI Taxonomy" id="2840824"/>
    <lineage>
        <taxon>Bacteria</taxon>
        <taxon>Bacillati</taxon>
        <taxon>Bacillota</taxon>
        <taxon>Clostridia</taxon>
        <taxon>Eubacteriales</taxon>
        <taxon>Candidatus Fimimorpha</taxon>
    </lineage>
</organism>
<keyword evidence="4 6" id="KW-1133">Transmembrane helix</keyword>
<comment type="caution">
    <text evidence="7">The sequence shown here is derived from an EMBL/GenBank/DDBJ whole genome shotgun (WGS) entry which is preliminary data.</text>
</comment>
<dbReference type="PANTHER" id="PTHR30474">
    <property type="entry name" value="CELL CYCLE PROTEIN"/>
    <property type="match status" value="1"/>
</dbReference>
<keyword evidence="5 6" id="KW-0472">Membrane</keyword>
<dbReference type="Proteomes" id="UP000824201">
    <property type="component" value="Unassembled WGS sequence"/>
</dbReference>
<feature type="transmembrane region" description="Helical" evidence="6">
    <location>
        <begin position="143"/>
        <end position="162"/>
    </location>
</feature>
<dbReference type="GO" id="GO:0051301">
    <property type="term" value="P:cell division"/>
    <property type="evidence" value="ECO:0007669"/>
    <property type="project" value="InterPro"/>
</dbReference>
<feature type="transmembrane region" description="Helical" evidence="6">
    <location>
        <begin position="20"/>
        <end position="39"/>
    </location>
</feature>
<sequence>MKKIFRKLGYKIENYDFRLIVYVLLLSIIGVLMVHSATVNEVEEGLLDTTQKQILGVIIGLISMVVISLIDYKKILKFAALIFILNVAVLIYVKFAGTTYLGARRWISVPGFGTIQPSEFSKIAVILVGTAFLCRFRDKISTIPILLLYLAIAAVPCLLILVQPALSTTIVIFVTVIVMLYLGGISSRWVYGVSIVVAVLAVLLLFAVYQPDQAILNDLVEKNILRPHQLNRINAFFFPSEHRDLVYQQTNSIMAIGSGQFFGKGLNTTTYESVKNGNFLSEEQCDFIFAVVGEELGFVGSVLIIALIGLIVYECIRISRVTNYVGGVIIGCSIAALLGVQSFINIGVATLVLPNTGVPLPFVSAGMSSLVSSFMMIGFVLNVGLQRGRLELNRR</sequence>
<protein>
    <submittedName>
        <fullName evidence="7">FtsW/RodA/SpoVE family cell cycle protein</fullName>
    </submittedName>
</protein>
<dbReference type="InterPro" id="IPR001182">
    <property type="entry name" value="FtsW/RodA"/>
</dbReference>
<dbReference type="GO" id="GO:0015648">
    <property type="term" value="F:lipid-linked peptidoglycan transporter activity"/>
    <property type="evidence" value="ECO:0007669"/>
    <property type="project" value="TreeGrafter"/>
</dbReference>
<gene>
    <name evidence="7" type="ORF">IAC96_01615</name>
</gene>
<keyword evidence="3" id="KW-0133">Cell shape</keyword>
<evidence type="ECO:0000256" key="4">
    <source>
        <dbReference type="ARBA" id="ARBA00022989"/>
    </source>
</evidence>
<evidence type="ECO:0000256" key="6">
    <source>
        <dbReference type="SAM" id="Phobius"/>
    </source>
</evidence>
<name>A0A9D1ECB2_9FIRM</name>
<evidence type="ECO:0000256" key="5">
    <source>
        <dbReference type="ARBA" id="ARBA00023136"/>
    </source>
</evidence>
<proteinExistence type="predicted"/>
<evidence type="ECO:0000313" key="8">
    <source>
        <dbReference type="Proteomes" id="UP000824201"/>
    </source>
</evidence>
<dbReference type="GO" id="GO:0008360">
    <property type="term" value="P:regulation of cell shape"/>
    <property type="evidence" value="ECO:0007669"/>
    <property type="project" value="UniProtKB-KW"/>
</dbReference>
<reference evidence="7" key="2">
    <citation type="journal article" date="2021" name="PeerJ">
        <title>Extensive microbial diversity within the chicken gut microbiome revealed by metagenomics and culture.</title>
        <authorList>
            <person name="Gilroy R."/>
            <person name="Ravi A."/>
            <person name="Getino M."/>
            <person name="Pursley I."/>
            <person name="Horton D.L."/>
            <person name="Alikhan N.F."/>
            <person name="Baker D."/>
            <person name="Gharbi K."/>
            <person name="Hall N."/>
            <person name="Watson M."/>
            <person name="Adriaenssens E.M."/>
            <person name="Foster-Nyarko E."/>
            <person name="Jarju S."/>
            <person name="Secka A."/>
            <person name="Antonio M."/>
            <person name="Oren A."/>
            <person name="Chaudhuri R.R."/>
            <person name="La Ragione R."/>
            <person name="Hildebrand F."/>
            <person name="Pallen M.J."/>
        </authorList>
    </citation>
    <scope>NUCLEOTIDE SEQUENCE</scope>
    <source>
        <strain evidence="7">ChiW13-3771</strain>
    </source>
</reference>